<keyword evidence="3" id="KW-1185">Reference proteome</keyword>
<accession>A0A8J4CBX6</accession>
<comment type="caution">
    <text evidence="2">The sequence shown here is derived from an EMBL/GenBank/DDBJ whole genome shotgun (WGS) entry which is preliminary data.</text>
</comment>
<sequence>MGMGELHPIVTPNTGPGLQPVAEPVRAPDGIKNGRRAPDTNRLDEAQEGAPQSFTSTGRAALLPTFSLSSADSFATRHRPNAGGDIAASCSRHCGSCAVSRCSAAHREPRREILTPVTPGQPAERLGGSQEMCRQRNWAQGKD</sequence>
<dbReference type="AlphaFoldDB" id="A0A8J4CBX6"/>
<dbReference type="Proteomes" id="UP000747110">
    <property type="component" value="Unassembled WGS sequence"/>
</dbReference>
<organism evidence="2 3">
    <name type="scientific">Volvox reticuliferus</name>
    <dbReference type="NCBI Taxonomy" id="1737510"/>
    <lineage>
        <taxon>Eukaryota</taxon>
        <taxon>Viridiplantae</taxon>
        <taxon>Chlorophyta</taxon>
        <taxon>core chlorophytes</taxon>
        <taxon>Chlorophyceae</taxon>
        <taxon>CS clade</taxon>
        <taxon>Chlamydomonadales</taxon>
        <taxon>Volvocaceae</taxon>
        <taxon>Volvox</taxon>
    </lineage>
</organism>
<evidence type="ECO:0000313" key="2">
    <source>
        <dbReference type="EMBL" id="GIL79732.1"/>
    </source>
</evidence>
<evidence type="ECO:0000256" key="1">
    <source>
        <dbReference type="SAM" id="MobiDB-lite"/>
    </source>
</evidence>
<reference evidence="2" key="1">
    <citation type="journal article" date="2021" name="Proc. Natl. Acad. Sci. U.S.A.">
        <title>Three genomes in the algal genus Volvox reveal the fate of a haploid sex-determining region after a transition to homothallism.</title>
        <authorList>
            <person name="Yamamoto K."/>
            <person name="Hamaji T."/>
            <person name="Kawai-Toyooka H."/>
            <person name="Matsuzaki R."/>
            <person name="Takahashi F."/>
            <person name="Nishimura Y."/>
            <person name="Kawachi M."/>
            <person name="Noguchi H."/>
            <person name="Minakuchi Y."/>
            <person name="Umen J.G."/>
            <person name="Toyoda A."/>
            <person name="Nozaki H."/>
        </authorList>
    </citation>
    <scope>NUCLEOTIDE SEQUENCE</scope>
    <source>
        <strain evidence="2">NIES-3786</strain>
    </source>
</reference>
<protein>
    <submittedName>
        <fullName evidence="2">Uncharacterized protein</fullName>
    </submittedName>
</protein>
<proteinExistence type="predicted"/>
<dbReference type="OrthoDB" id="543523at2759"/>
<evidence type="ECO:0000313" key="3">
    <source>
        <dbReference type="Proteomes" id="UP000747110"/>
    </source>
</evidence>
<feature type="region of interest" description="Disordered" evidence="1">
    <location>
        <begin position="1"/>
        <end position="58"/>
    </location>
</feature>
<feature type="region of interest" description="Disordered" evidence="1">
    <location>
        <begin position="113"/>
        <end position="143"/>
    </location>
</feature>
<name>A0A8J4CBX6_9CHLO</name>
<feature type="compositionally biased region" description="Basic and acidic residues" evidence="1">
    <location>
        <begin position="36"/>
        <end position="45"/>
    </location>
</feature>
<dbReference type="EMBL" id="BNCP01000016">
    <property type="protein sequence ID" value="GIL79732.1"/>
    <property type="molecule type" value="Genomic_DNA"/>
</dbReference>
<gene>
    <name evidence="2" type="ORF">Vretifemale_9008</name>
</gene>